<protein>
    <submittedName>
        <fullName evidence="3">Uncharacterized protein</fullName>
    </submittedName>
</protein>
<dbReference type="AlphaFoldDB" id="A0A9P4UCH7"/>
<keyword evidence="2" id="KW-0812">Transmembrane</keyword>
<feature type="region of interest" description="Disordered" evidence="1">
    <location>
        <begin position="231"/>
        <end position="268"/>
    </location>
</feature>
<feature type="compositionally biased region" description="Polar residues" evidence="1">
    <location>
        <begin position="234"/>
        <end position="247"/>
    </location>
</feature>
<keyword evidence="2" id="KW-0472">Membrane</keyword>
<organism evidence="3 4">
    <name type="scientific">Karstenula rhodostoma CBS 690.94</name>
    <dbReference type="NCBI Taxonomy" id="1392251"/>
    <lineage>
        <taxon>Eukaryota</taxon>
        <taxon>Fungi</taxon>
        <taxon>Dikarya</taxon>
        <taxon>Ascomycota</taxon>
        <taxon>Pezizomycotina</taxon>
        <taxon>Dothideomycetes</taxon>
        <taxon>Pleosporomycetidae</taxon>
        <taxon>Pleosporales</taxon>
        <taxon>Massarineae</taxon>
        <taxon>Didymosphaeriaceae</taxon>
        <taxon>Karstenula</taxon>
    </lineage>
</organism>
<name>A0A9P4UCH7_9PLEO</name>
<feature type="region of interest" description="Disordered" evidence="1">
    <location>
        <begin position="176"/>
        <end position="201"/>
    </location>
</feature>
<accession>A0A9P4UCH7</accession>
<dbReference type="EMBL" id="MU001500">
    <property type="protein sequence ID" value="KAF2445236.1"/>
    <property type="molecule type" value="Genomic_DNA"/>
</dbReference>
<keyword evidence="4" id="KW-1185">Reference proteome</keyword>
<evidence type="ECO:0000313" key="3">
    <source>
        <dbReference type="EMBL" id="KAF2445236.1"/>
    </source>
</evidence>
<proteinExistence type="predicted"/>
<sequence length="334" mass="37008">MEATVTWHFFNTIYNTWNKNVPDGSQQEILWPVYGASTVTDEGVACFYGDYLKYLGPEMELRSFMLNSLISFKTQTNKWTNDTGPTPRAEGNIHYIPASEKAEDYSSYNFSVIVSSNDIGNLLTFAQLRLWWYFRQCSALADGTILTLPSFEWISSERQGHFDSVCVGLADKRSQRAPTRAILTRPPPPKKQKTKKTHTQTKAIAGGAVEGVVALITAVVIALCLRRRQRQRRNQTSPAVQNEQRNPSPIDHDKYLTSPTTASYPSPDVLSGHAAAGTAGYLGGLAKGQQAYYAVPQDPLQGHKYAHFGEASAELPGTEGVVSEFPERESPVVR</sequence>
<dbReference type="Proteomes" id="UP000799764">
    <property type="component" value="Unassembled WGS sequence"/>
</dbReference>
<comment type="caution">
    <text evidence="3">The sequence shown here is derived from an EMBL/GenBank/DDBJ whole genome shotgun (WGS) entry which is preliminary data.</text>
</comment>
<evidence type="ECO:0000256" key="1">
    <source>
        <dbReference type="SAM" id="MobiDB-lite"/>
    </source>
</evidence>
<keyword evidence="2" id="KW-1133">Transmembrane helix</keyword>
<reference evidence="3" key="1">
    <citation type="journal article" date="2020" name="Stud. Mycol.">
        <title>101 Dothideomycetes genomes: a test case for predicting lifestyles and emergence of pathogens.</title>
        <authorList>
            <person name="Haridas S."/>
            <person name="Albert R."/>
            <person name="Binder M."/>
            <person name="Bloem J."/>
            <person name="Labutti K."/>
            <person name="Salamov A."/>
            <person name="Andreopoulos B."/>
            <person name="Baker S."/>
            <person name="Barry K."/>
            <person name="Bills G."/>
            <person name="Bluhm B."/>
            <person name="Cannon C."/>
            <person name="Castanera R."/>
            <person name="Culley D."/>
            <person name="Daum C."/>
            <person name="Ezra D."/>
            <person name="Gonzalez J."/>
            <person name="Henrissat B."/>
            <person name="Kuo A."/>
            <person name="Liang C."/>
            <person name="Lipzen A."/>
            <person name="Lutzoni F."/>
            <person name="Magnuson J."/>
            <person name="Mondo S."/>
            <person name="Nolan M."/>
            <person name="Ohm R."/>
            <person name="Pangilinan J."/>
            <person name="Park H.-J."/>
            <person name="Ramirez L."/>
            <person name="Alfaro M."/>
            <person name="Sun H."/>
            <person name="Tritt A."/>
            <person name="Yoshinaga Y."/>
            <person name="Zwiers L.-H."/>
            <person name="Turgeon B."/>
            <person name="Goodwin S."/>
            <person name="Spatafora J."/>
            <person name="Crous P."/>
            <person name="Grigoriev I."/>
        </authorList>
    </citation>
    <scope>NUCLEOTIDE SEQUENCE</scope>
    <source>
        <strain evidence="3">CBS 690.94</strain>
    </source>
</reference>
<feature type="transmembrane region" description="Helical" evidence="2">
    <location>
        <begin position="203"/>
        <end position="225"/>
    </location>
</feature>
<feature type="compositionally biased region" description="Basic residues" evidence="1">
    <location>
        <begin position="188"/>
        <end position="199"/>
    </location>
</feature>
<evidence type="ECO:0000256" key="2">
    <source>
        <dbReference type="SAM" id="Phobius"/>
    </source>
</evidence>
<evidence type="ECO:0000313" key="4">
    <source>
        <dbReference type="Proteomes" id="UP000799764"/>
    </source>
</evidence>
<gene>
    <name evidence="3" type="ORF">P171DRAFT_485298</name>
</gene>